<evidence type="ECO:0000256" key="1">
    <source>
        <dbReference type="ARBA" id="ARBA00012493"/>
    </source>
</evidence>
<dbReference type="FunFam" id="3.30.420.10:FF:000032">
    <property type="entry name" value="Retrovirus-related Pol polyprotein from transposon 297-like Protein"/>
    <property type="match status" value="1"/>
</dbReference>
<name>A0A6M2DRM9_XENCH</name>
<dbReference type="InterPro" id="IPR041588">
    <property type="entry name" value="Integrase_H2C2"/>
</dbReference>
<dbReference type="InterPro" id="IPR050951">
    <property type="entry name" value="Retrovirus_Pol_polyprotein"/>
</dbReference>
<dbReference type="EMBL" id="GIIL01005126">
    <property type="protein sequence ID" value="NOV48852.1"/>
    <property type="molecule type" value="Transcribed_RNA"/>
</dbReference>
<dbReference type="GO" id="GO:0015074">
    <property type="term" value="P:DNA integration"/>
    <property type="evidence" value="ECO:0007669"/>
    <property type="project" value="InterPro"/>
</dbReference>
<dbReference type="InterPro" id="IPR001584">
    <property type="entry name" value="Integrase_cat-core"/>
</dbReference>
<dbReference type="AlphaFoldDB" id="A0A6M2DRM9"/>
<evidence type="ECO:0000313" key="3">
    <source>
        <dbReference type="EMBL" id="NOV48852.1"/>
    </source>
</evidence>
<dbReference type="PANTHER" id="PTHR37984">
    <property type="entry name" value="PROTEIN CBG26694"/>
    <property type="match status" value="1"/>
</dbReference>
<proteinExistence type="predicted"/>
<dbReference type="Gene3D" id="1.10.340.70">
    <property type="match status" value="1"/>
</dbReference>
<evidence type="ECO:0000259" key="2">
    <source>
        <dbReference type="PROSITE" id="PS50994"/>
    </source>
</evidence>
<dbReference type="GO" id="GO:0003676">
    <property type="term" value="F:nucleic acid binding"/>
    <property type="evidence" value="ECO:0007669"/>
    <property type="project" value="InterPro"/>
</dbReference>
<dbReference type="Gene3D" id="3.30.420.10">
    <property type="entry name" value="Ribonuclease H-like superfamily/Ribonuclease H"/>
    <property type="match status" value="1"/>
</dbReference>
<reference evidence="3" key="1">
    <citation type="submission" date="2020-03" db="EMBL/GenBank/DDBJ databases">
        <title>Transcriptomic Profiling of the Digestive Tract of the Rat Flea, Xenopsylla cheopis, Following Blood Feeding and Infection with Yersinia pestis.</title>
        <authorList>
            <person name="Bland D.M."/>
            <person name="Martens C.A."/>
            <person name="Virtaneva K."/>
            <person name="Kanakabandi K."/>
            <person name="Long D."/>
            <person name="Rosenke R."/>
            <person name="Saturday G.A."/>
            <person name="Hoyt F.H."/>
            <person name="Bruno D.P."/>
            <person name="Ribeiro J.M.C."/>
            <person name="Hinnebusch J."/>
        </authorList>
    </citation>
    <scope>NUCLEOTIDE SEQUENCE</scope>
</reference>
<dbReference type="InterPro" id="IPR036397">
    <property type="entry name" value="RNaseH_sf"/>
</dbReference>
<dbReference type="PROSITE" id="PS50994">
    <property type="entry name" value="INTEGRASE"/>
    <property type="match status" value="1"/>
</dbReference>
<dbReference type="GO" id="GO:0003964">
    <property type="term" value="F:RNA-directed DNA polymerase activity"/>
    <property type="evidence" value="ECO:0007669"/>
    <property type="project" value="UniProtKB-EC"/>
</dbReference>
<feature type="domain" description="Integrase catalytic" evidence="2">
    <location>
        <begin position="116"/>
        <end position="243"/>
    </location>
</feature>
<organism evidence="3">
    <name type="scientific">Xenopsylla cheopis</name>
    <name type="common">Oriental rat flea</name>
    <name type="synonym">Pulex cheopis</name>
    <dbReference type="NCBI Taxonomy" id="163159"/>
    <lineage>
        <taxon>Eukaryota</taxon>
        <taxon>Metazoa</taxon>
        <taxon>Ecdysozoa</taxon>
        <taxon>Arthropoda</taxon>
        <taxon>Hexapoda</taxon>
        <taxon>Insecta</taxon>
        <taxon>Pterygota</taxon>
        <taxon>Neoptera</taxon>
        <taxon>Endopterygota</taxon>
        <taxon>Siphonaptera</taxon>
        <taxon>Pulicidae</taxon>
        <taxon>Xenopsyllinae</taxon>
        <taxon>Xenopsylla</taxon>
    </lineage>
</organism>
<dbReference type="PANTHER" id="PTHR37984:SF15">
    <property type="entry name" value="INTEGRASE CATALYTIC DOMAIN-CONTAINING PROTEIN"/>
    <property type="match status" value="1"/>
</dbReference>
<dbReference type="Pfam" id="PF17921">
    <property type="entry name" value="Integrase_H2C2"/>
    <property type="match status" value="1"/>
</dbReference>
<dbReference type="InterPro" id="IPR012337">
    <property type="entry name" value="RNaseH-like_sf"/>
</dbReference>
<sequence>MGRYVGRKFGVEVLLVSMGFIIFGTRNFKEREFLGEFRWAGIMKSTHRTRLQEKRNIEGAAWWQYFGVKKTFDKLRQHYYWVGYHGDVIEWCRHCMECMACKGPQNKTNGAMKQYNVGSPFERMAIDIAGPFPCSKRGNRYILVIADYFSKWTEAFALSNQETKTVAETLVEHVFRLFGVPLELHSDQGRNFESHVFKEICELLGVRKTRTTPLHPQSDGIVERFHRTLLNHLKMIVNKSQDN</sequence>
<dbReference type="SUPFAM" id="SSF53098">
    <property type="entry name" value="Ribonuclease H-like"/>
    <property type="match status" value="1"/>
</dbReference>
<dbReference type="Pfam" id="PF00665">
    <property type="entry name" value="rve"/>
    <property type="match status" value="1"/>
</dbReference>
<accession>A0A6M2DRM9</accession>
<dbReference type="EC" id="2.7.7.49" evidence="1"/>
<protein>
    <recommendedName>
        <fullName evidence="1">RNA-directed DNA polymerase</fullName>
        <ecNumber evidence="1">2.7.7.49</ecNumber>
    </recommendedName>
</protein>